<comment type="similarity">
    <text evidence="2 12">Belongs to the PAM17 family.</text>
</comment>
<dbReference type="Pfam" id="PF08566">
    <property type="entry name" value="Pam17"/>
    <property type="match status" value="1"/>
</dbReference>
<dbReference type="GO" id="GO:0030150">
    <property type="term" value="P:protein import into mitochondrial matrix"/>
    <property type="evidence" value="ECO:0007669"/>
    <property type="project" value="UniProtKB-UniRule"/>
</dbReference>
<dbReference type="InterPro" id="IPR029069">
    <property type="entry name" value="HotDog_dom_sf"/>
</dbReference>
<comment type="subcellular location">
    <subcellularLocation>
        <location evidence="1 12">Mitochondrion inner membrane</location>
        <topology evidence="1 12">Multi-pass membrane protein</topology>
    </subcellularLocation>
</comment>
<organism evidence="14 15">
    <name type="scientific">Phyllachora maydis</name>
    <dbReference type="NCBI Taxonomy" id="1825666"/>
    <lineage>
        <taxon>Eukaryota</taxon>
        <taxon>Fungi</taxon>
        <taxon>Dikarya</taxon>
        <taxon>Ascomycota</taxon>
        <taxon>Pezizomycotina</taxon>
        <taxon>Sordariomycetes</taxon>
        <taxon>Sordariomycetidae</taxon>
        <taxon>Phyllachorales</taxon>
        <taxon>Phyllachoraceae</taxon>
        <taxon>Phyllachora</taxon>
    </lineage>
</organism>
<dbReference type="GO" id="GO:0001405">
    <property type="term" value="C:PAM complex, Tim23 associated import motor"/>
    <property type="evidence" value="ECO:0007669"/>
    <property type="project" value="UniProtKB-UniRule"/>
</dbReference>
<keyword evidence="7" id="KW-0809">Transit peptide</keyword>
<evidence type="ECO:0000256" key="3">
    <source>
        <dbReference type="ARBA" id="ARBA00022448"/>
    </source>
</evidence>
<accession>A0AAD9MCK4</accession>
<feature type="transmembrane region" description="Helical" evidence="12">
    <location>
        <begin position="245"/>
        <end position="263"/>
    </location>
</feature>
<dbReference type="PANTHER" id="PTHR28021:SF1">
    <property type="entry name" value="PRESEQUENCE TRANSLOCATED-ASSOCIATED MOTOR SUBUNIT PAM17, MITOCHONDRIAL"/>
    <property type="match status" value="1"/>
</dbReference>
<sequence length="377" mass="41685">MTDNHVEAVLEAQRAQLVKIPWVHGESTYINQTLNTPETVPRFVLVYDKPTAPHQRVEVLRGIVTLGSGLSGHVDICHGGITTTILDEMMGLLVVANLRRQAIPGPAYMTAYLNTTFLRPVAANRTYVVVARIAKLEGRKLFITDTLEDGDGMLLAKGEGMFVRLKEKIFVLDCARTTGPDFAVIQLVTILLAGRACIANMPAISSCPTARENDTLTLHDRFPPSAPLDWNSFFRLRKQRRRWQLGFSVVLGVAGSGGGALFLSTGAAEWAVSLVPLEQFVTLGLMTTGFGLLGWLAGPSCGSLVFNALNRQHRAQMLLREVQFFARIKKHRVDPTASSMSNPVPDYYGEKISSVAGYRQWLKDQRAFNKKRTTFVR</sequence>
<keyword evidence="10 12" id="KW-0496">Mitochondrion</keyword>
<keyword evidence="8 12" id="KW-1133">Transmembrane helix</keyword>
<keyword evidence="11 12" id="KW-0472">Membrane</keyword>
<evidence type="ECO:0000256" key="4">
    <source>
        <dbReference type="ARBA" id="ARBA00022692"/>
    </source>
</evidence>
<feature type="transmembrane region" description="Helical" evidence="12">
    <location>
        <begin position="283"/>
        <end position="309"/>
    </location>
</feature>
<reference evidence="14" key="1">
    <citation type="journal article" date="2023" name="Mol. Plant Microbe Interact.">
        <title>Elucidating the Obligate Nature and Biological Capacity of an Invasive Fungal Corn Pathogen.</title>
        <authorList>
            <person name="MacCready J.S."/>
            <person name="Roggenkamp E.M."/>
            <person name="Gdanetz K."/>
            <person name="Chilvers M.I."/>
        </authorList>
    </citation>
    <scope>NUCLEOTIDE SEQUENCE</scope>
    <source>
        <strain evidence="14">PM02</strain>
    </source>
</reference>
<dbReference type="Gene3D" id="3.10.129.10">
    <property type="entry name" value="Hotdog Thioesterase"/>
    <property type="match status" value="1"/>
</dbReference>
<keyword evidence="4 12" id="KW-0812">Transmembrane</keyword>
<evidence type="ECO:0000256" key="5">
    <source>
        <dbReference type="ARBA" id="ARBA00022792"/>
    </source>
</evidence>
<name>A0AAD9MCK4_9PEZI</name>
<keyword evidence="15" id="KW-1185">Reference proteome</keyword>
<feature type="domain" description="Thioesterase" evidence="13">
    <location>
        <begin position="76"/>
        <end position="155"/>
    </location>
</feature>
<evidence type="ECO:0000256" key="12">
    <source>
        <dbReference type="RuleBase" id="RU367146"/>
    </source>
</evidence>
<keyword evidence="5 12" id="KW-0999">Mitochondrion inner membrane</keyword>
<comment type="subunit">
    <text evidence="12">Component of the PAM complex.</text>
</comment>
<evidence type="ECO:0000256" key="6">
    <source>
        <dbReference type="ARBA" id="ARBA00022927"/>
    </source>
</evidence>
<keyword evidence="3 12" id="KW-0813">Transport</keyword>
<comment type="function">
    <text evidence="12">Component of the PAM complex, a complex required for the translocation of transit peptide-containing proteins from the inner membrane into the mitochondrial matrix in an ATP-dependent manner.</text>
</comment>
<protein>
    <recommendedName>
        <fullName evidence="12">Presequence translocated-associated motor subunit PAM17</fullName>
    </recommendedName>
</protein>
<evidence type="ECO:0000313" key="15">
    <source>
        <dbReference type="Proteomes" id="UP001217918"/>
    </source>
</evidence>
<evidence type="ECO:0000256" key="8">
    <source>
        <dbReference type="ARBA" id="ARBA00022989"/>
    </source>
</evidence>
<dbReference type="SUPFAM" id="SSF54637">
    <property type="entry name" value="Thioesterase/thiol ester dehydrase-isomerase"/>
    <property type="match status" value="1"/>
</dbReference>
<dbReference type="CDD" id="cd03443">
    <property type="entry name" value="PaaI_thioesterase"/>
    <property type="match status" value="1"/>
</dbReference>
<evidence type="ECO:0000256" key="2">
    <source>
        <dbReference type="ARBA" id="ARBA00006837"/>
    </source>
</evidence>
<dbReference type="Pfam" id="PF03061">
    <property type="entry name" value="4HBT"/>
    <property type="match status" value="1"/>
</dbReference>
<dbReference type="EMBL" id="JAQQPM010000002">
    <property type="protein sequence ID" value="KAK2068973.1"/>
    <property type="molecule type" value="Genomic_DNA"/>
</dbReference>
<evidence type="ECO:0000313" key="14">
    <source>
        <dbReference type="EMBL" id="KAK2068973.1"/>
    </source>
</evidence>
<dbReference type="InterPro" id="IPR013875">
    <property type="entry name" value="Pam17"/>
</dbReference>
<evidence type="ECO:0000259" key="13">
    <source>
        <dbReference type="Pfam" id="PF03061"/>
    </source>
</evidence>
<evidence type="ECO:0000256" key="7">
    <source>
        <dbReference type="ARBA" id="ARBA00022946"/>
    </source>
</evidence>
<dbReference type="Proteomes" id="UP001217918">
    <property type="component" value="Unassembled WGS sequence"/>
</dbReference>
<dbReference type="PANTHER" id="PTHR28021">
    <property type="entry name" value="PRESEQUENCE TRANSLOCATED-ASSOCIATED MOTOR SUBUNIT PAM17, MITOCHONDRIAL"/>
    <property type="match status" value="1"/>
</dbReference>
<proteinExistence type="inferred from homology"/>
<evidence type="ECO:0000256" key="10">
    <source>
        <dbReference type="ARBA" id="ARBA00023128"/>
    </source>
</evidence>
<keyword evidence="6 12" id="KW-0653">Protein transport</keyword>
<evidence type="ECO:0000256" key="9">
    <source>
        <dbReference type="ARBA" id="ARBA00023010"/>
    </source>
</evidence>
<evidence type="ECO:0000256" key="1">
    <source>
        <dbReference type="ARBA" id="ARBA00004448"/>
    </source>
</evidence>
<comment type="caution">
    <text evidence="14">The sequence shown here is derived from an EMBL/GenBank/DDBJ whole genome shotgun (WGS) entry which is preliminary data.</text>
</comment>
<dbReference type="InterPro" id="IPR006683">
    <property type="entry name" value="Thioestr_dom"/>
</dbReference>
<dbReference type="AlphaFoldDB" id="A0AAD9MCK4"/>
<gene>
    <name evidence="14" type="ORF">P8C59_003583</name>
</gene>
<evidence type="ECO:0000256" key="11">
    <source>
        <dbReference type="ARBA" id="ARBA00023136"/>
    </source>
</evidence>
<keyword evidence="9 12" id="KW-0811">Translocation</keyword>